<feature type="compositionally biased region" description="Basic residues" evidence="2">
    <location>
        <begin position="150"/>
        <end position="159"/>
    </location>
</feature>
<dbReference type="OrthoDB" id="10691155at2759"/>
<name>A0A8S1LST3_9CILI</name>
<protein>
    <recommendedName>
        <fullName evidence="3">C3H1-type domain-containing protein</fullName>
    </recommendedName>
</protein>
<keyword evidence="1" id="KW-0863">Zinc-finger</keyword>
<keyword evidence="1" id="KW-0862">Zinc</keyword>
<feature type="zinc finger region" description="C3H1-type" evidence="1">
    <location>
        <begin position="459"/>
        <end position="487"/>
    </location>
</feature>
<evidence type="ECO:0000313" key="5">
    <source>
        <dbReference type="Proteomes" id="UP000692954"/>
    </source>
</evidence>
<comment type="caution">
    <text evidence="4">The sequence shown here is derived from an EMBL/GenBank/DDBJ whole genome shotgun (WGS) entry which is preliminary data.</text>
</comment>
<keyword evidence="5" id="KW-1185">Reference proteome</keyword>
<evidence type="ECO:0000313" key="4">
    <source>
        <dbReference type="EMBL" id="CAD8065614.1"/>
    </source>
</evidence>
<dbReference type="AlphaFoldDB" id="A0A8S1LST3"/>
<evidence type="ECO:0000256" key="1">
    <source>
        <dbReference type="PROSITE-ProRule" id="PRU00723"/>
    </source>
</evidence>
<dbReference type="Proteomes" id="UP000692954">
    <property type="component" value="Unassembled WGS sequence"/>
</dbReference>
<dbReference type="EMBL" id="CAJJDN010000020">
    <property type="protein sequence ID" value="CAD8065614.1"/>
    <property type="molecule type" value="Genomic_DNA"/>
</dbReference>
<keyword evidence="1" id="KW-0479">Metal-binding</keyword>
<evidence type="ECO:0000259" key="3">
    <source>
        <dbReference type="PROSITE" id="PS50103"/>
    </source>
</evidence>
<dbReference type="PROSITE" id="PS50103">
    <property type="entry name" value="ZF_C3H1"/>
    <property type="match status" value="1"/>
</dbReference>
<feature type="domain" description="C3H1-type" evidence="3">
    <location>
        <begin position="459"/>
        <end position="487"/>
    </location>
</feature>
<feature type="region of interest" description="Disordered" evidence="2">
    <location>
        <begin position="124"/>
        <end position="159"/>
    </location>
</feature>
<evidence type="ECO:0000256" key="2">
    <source>
        <dbReference type="SAM" id="MobiDB-lite"/>
    </source>
</evidence>
<sequence length="651" mass="78073">MDQIANNKDQLKKINIQLKSAITVYEKFRYLQKCKKGGQFQVCVIKSMKIITQYLKESLKYIQANEELVDKIFILLLRMNLNDEILRESEMGNLLIKIKEKKLLENQRYNISDQLQQKWRTKKEYESKRQIRREKVKRNQSSSSNDSSNKKKKIKKKNVKYKYKQQQNCQICKRQYSYELQIFQKDDEPNQRGMTIEEVIIFQKQQAGELKRLKNGYDIKHRESMMEGQEHKLQLDNIQHMIEQIPFIKPIKLRLNYSESYETNFKEIQKQQKRTEYNRDIPEQPGYNEISNTQFVIQQKIIHLDPPKREDLMFMVQIICNRGFTELEEKHKNINKKQIKGILKKPQEEQSQQKKDVLLNQAKQDLQPKMNQLVQMIIQKQNHSQESILSLLHDIIQKLKEIGEEQYIKNFKSFLETKLNDQQTIISEQERIKSQQEQQRNRFEQLQNINPTQAQRLRAYKTKHCHNYHSPIGCTRGDNCNFIHDSCFPGRSAPIPQYPNFLNKSLYPQTSIQLIVSPLLQQLNPAIFFGRKKRTIVYELIFIKKYFQYANLNFNTRINISQIFLFYINYQFKNTLSNFIYHIIKVSIYFQSLQLNSQFNILSSNKLIQTNTNNIINLKINIFQKKSRIFYFITLLKFYCQKPIKQLSKSF</sequence>
<proteinExistence type="predicted"/>
<accession>A0A8S1LST3</accession>
<reference evidence="4" key="1">
    <citation type="submission" date="2021-01" db="EMBL/GenBank/DDBJ databases">
        <authorList>
            <consortium name="Genoscope - CEA"/>
            <person name="William W."/>
        </authorList>
    </citation>
    <scope>NUCLEOTIDE SEQUENCE</scope>
</reference>
<dbReference type="InterPro" id="IPR000571">
    <property type="entry name" value="Znf_CCCH"/>
</dbReference>
<organism evidence="4 5">
    <name type="scientific">Paramecium sonneborni</name>
    <dbReference type="NCBI Taxonomy" id="65129"/>
    <lineage>
        <taxon>Eukaryota</taxon>
        <taxon>Sar</taxon>
        <taxon>Alveolata</taxon>
        <taxon>Ciliophora</taxon>
        <taxon>Intramacronucleata</taxon>
        <taxon>Oligohymenophorea</taxon>
        <taxon>Peniculida</taxon>
        <taxon>Parameciidae</taxon>
        <taxon>Paramecium</taxon>
    </lineage>
</organism>
<dbReference type="GO" id="GO:0008270">
    <property type="term" value="F:zinc ion binding"/>
    <property type="evidence" value="ECO:0007669"/>
    <property type="project" value="UniProtKB-KW"/>
</dbReference>
<gene>
    <name evidence="4" type="ORF">PSON_ATCC_30995.1.T0200320</name>
</gene>